<dbReference type="Gene3D" id="3.40.50.300">
    <property type="entry name" value="P-loop containing nucleotide triphosphate hydrolases"/>
    <property type="match status" value="1"/>
</dbReference>
<feature type="transmembrane region" description="Helical" evidence="3">
    <location>
        <begin position="31"/>
        <end position="57"/>
    </location>
</feature>
<dbReference type="PROSITE" id="PS50893">
    <property type="entry name" value="ABC_TRANSPORTER_2"/>
    <property type="match status" value="1"/>
</dbReference>
<dbReference type="SMART" id="SM00382">
    <property type="entry name" value="AAA"/>
    <property type="match status" value="1"/>
</dbReference>
<evidence type="ECO:0000256" key="3">
    <source>
        <dbReference type="SAM" id="Phobius"/>
    </source>
</evidence>
<dbReference type="InterPro" id="IPR027417">
    <property type="entry name" value="P-loop_NTPase"/>
</dbReference>
<feature type="transmembrane region" description="Helical" evidence="3">
    <location>
        <begin position="114"/>
        <end position="140"/>
    </location>
</feature>
<protein>
    <submittedName>
        <fullName evidence="5">Amino acid ABC transporter permease</fullName>
    </submittedName>
</protein>
<evidence type="ECO:0000256" key="2">
    <source>
        <dbReference type="ARBA" id="ARBA00022840"/>
    </source>
</evidence>
<organism evidence="5 6">
    <name type="scientific">Alteromonas mediterranea</name>
    <dbReference type="NCBI Taxonomy" id="314275"/>
    <lineage>
        <taxon>Bacteria</taxon>
        <taxon>Pseudomonadati</taxon>
        <taxon>Pseudomonadota</taxon>
        <taxon>Gammaproteobacteria</taxon>
        <taxon>Alteromonadales</taxon>
        <taxon>Alteromonadaceae</taxon>
        <taxon>Alteromonas/Salinimonas group</taxon>
        <taxon>Alteromonas</taxon>
    </lineage>
</organism>
<feature type="transmembrane region" description="Helical" evidence="3">
    <location>
        <begin position="260"/>
        <end position="280"/>
    </location>
</feature>
<dbReference type="InterPro" id="IPR003593">
    <property type="entry name" value="AAA+_ATPase"/>
</dbReference>
<keyword evidence="3" id="KW-0812">Transmembrane</keyword>
<keyword evidence="1" id="KW-0547">Nucleotide-binding</keyword>
<dbReference type="EMBL" id="CP018024">
    <property type="protein sequence ID" value="APD91398.1"/>
    <property type="molecule type" value="Genomic_DNA"/>
</dbReference>
<accession>A0AAC9NSS5</accession>
<dbReference type="GO" id="GO:0016887">
    <property type="term" value="F:ATP hydrolysis activity"/>
    <property type="evidence" value="ECO:0007669"/>
    <property type="project" value="InterPro"/>
</dbReference>
<keyword evidence="2" id="KW-0067">ATP-binding</keyword>
<dbReference type="AlphaFoldDB" id="A0AAC9NSS5"/>
<dbReference type="GO" id="GO:0005524">
    <property type="term" value="F:ATP binding"/>
    <property type="evidence" value="ECO:0007669"/>
    <property type="project" value="UniProtKB-KW"/>
</dbReference>
<dbReference type="PANTHER" id="PTHR24221">
    <property type="entry name" value="ATP-BINDING CASSETTE SUB-FAMILY B"/>
    <property type="match status" value="1"/>
</dbReference>
<dbReference type="GO" id="GO:0042626">
    <property type="term" value="F:ATPase-coupled transmembrane transporter activity"/>
    <property type="evidence" value="ECO:0007669"/>
    <property type="project" value="TreeGrafter"/>
</dbReference>
<feature type="domain" description="ABC transporter" evidence="4">
    <location>
        <begin position="339"/>
        <end position="555"/>
    </location>
</feature>
<evidence type="ECO:0000313" key="5">
    <source>
        <dbReference type="EMBL" id="APD91398.1"/>
    </source>
</evidence>
<sequence>MNNTKPAYLTLLLALLHGVAGISILVISSWFIAVSAIAPVGFNYVIPAVVIRALALLRIASGYASMWVGHNDLLARIANIRLSVFSQLENTQINEKALTTEALAQHTEELASRWIAWIAPLSSATFIFTCLCAVAVGFGFPGAGLLIALFVVWSIALVLQGVGALRIAKRATHANARFRQASTNFLNSSAIWHLSTAFTNTREGKTTCADESHTLQGLEHDVARNREAAEVSAPDINIKDVSAKVVWHEKIAQKNTADRTAWWFQGVAFLLVVLTMSGAFSITSTLLFAPIAIVVPMVLLAAPDWAGNAFSSISKFAQYKQSVKALQQMKATPIKMLCEREINTAVTLTEFSVTGRRTSKVNTNLPARGVVCVSGASGCGKSSLLQGLAGLLPADGKREIDGVNMPPGLVTNWRYVEQEPVILSGSLALNLDPAGRFISHSEFITLMQELGLEKLLPLTTWVGKAGRPLSGGERKRVALARAILAKPRVLLVDEPFEGLDIHTQQRVCDVLNRYAKDNLVIIASHVIPTALVVKQKVQLDEANVHTVNGKHRATL</sequence>
<dbReference type="InterPro" id="IPR017871">
    <property type="entry name" value="ABC_transporter-like_CS"/>
</dbReference>
<dbReference type="Pfam" id="PF00005">
    <property type="entry name" value="ABC_tran"/>
    <property type="match status" value="1"/>
</dbReference>
<keyword evidence="3" id="KW-0472">Membrane</keyword>
<proteinExistence type="predicted"/>
<feature type="transmembrane region" description="Helical" evidence="3">
    <location>
        <begin position="146"/>
        <end position="168"/>
    </location>
</feature>
<evidence type="ECO:0000313" key="6">
    <source>
        <dbReference type="Proteomes" id="UP000182101"/>
    </source>
</evidence>
<evidence type="ECO:0000259" key="4">
    <source>
        <dbReference type="PROSITE" id="PS50893"/>
    </source>
</evidence>
<name>A0AAC9NSS5_9ALTE</name>
<dbReference type="InterPro" id="IPR003439">
    <property type="entry name" value="ABC_transporter-like_ATP-bd"/>
</dbReference>
<feature type="transmembrane region" description="Helical" evidence="3">
    <location>
        <begin position="286"/>
        <end position="306"/>
    </location>
</feature>
<dbReference type="RefSeq" id="WP_071960182.1">
    <property type="nucleotide sequence ID" value="NZ_CP018024.1"/>
</dbReference>
<dbReference type="SUPFAM" id="SSF52540">
    <property type="entry name" value="P-loop containing nucleoside triphosphate hydrolases"/>
    <property type="match status" value="1"/>
</dbReference>
<dbReference type="Proteomes" id="UP000182101">
    <property type="component" value="Chromosome"/>
</dbReference>
<keyword evidence="3" id="KW-1133">Transmembrane helix</keyword>
<dbReference type="InterPro" id="IPR039421">
    <property type="entry name" value="Type_1_exporter"/>
</dbReference>
<reference evidence="5 6" key="1">
    <citation type="submission" date="2016-11" db="EMBL/GenBank/DDBJ databases">
        <title>Networking in microbes: conjugative elements and plasmids in the genus Alteromonas.</title>
        <authorList>
            <person name="Lopez-Perez M."/>
            <person name="Ramon-Marco N."/>
            <person name="Rodriguez-Valera F."/>
        </authorList>
    </citation>
    <scope>NUCLEOTIDE SEQUENCE [LARGE SCALE GENOMIC DNA]</scope>
    <source>
        <strain evidence="5 6">CP48</strain>
    </source>
</reference>
<evidence type="ECO:0000256" key="1">
    <source>
        <dbReference type="ARBA" id="ARBA00022741"/>
    </source>
</evidence>
<dbReference type="PANTHER" id="PTHR24221:SF654">
    <property type="entry name" value="ATP-BINDING CASSETTE SUB-FAMILY B MEMBER 6"/>
    <property type="match status" value="1"/>
</dbReference>
<dbReference type="PROSITE" id="PS00211">
    <property type="entry name" value="ABC_TRANSPORTER_1"/>
    <property type="match status" value="1"/>
</dbReference>
<gene>
    <name evidence="5" type="ORF">BM524_17190</name>
</gene>